<reference evidence="2 3" key="1">
    <citation type="journal article" date="2019" name="Nat. Ecol. Evol.">
        <title>Megaphylogeny resolves global patterns of mushroom evolution.</title>
        <authorList>
            <person name="Varga T."/>
            <person name="Krizsan K."/>
            <person name="Foldi C."/>
            <person name="Dima B."/>
            <person name="Sanchez-Garcia M."/>
            <person name="Sanchez-Ramirez S."/>
            <person name="Szollosi G.J."/>
            <person name="Szarkandi J.G."/>
            <person name="Papp V."/>
            <person name="Albert L."/>
            <person name="Andreopoulos W."/>
            <person name="Angelini C."/>
            <person name="Antonin V."/>
            <person name="Barry K.W."/>
            <person name="Bougher N.L."/>
            <person name="Buchanan P."/>
            <person name="Buyck B."/>
            <person name="Bense V."/>
            <person name="Catcheside P."/>
            <person name="Chovatia M."/>
            <person name="Cooper J."/>
            <person name="Damon W."/>
            <person name="Desjardin D."/>
            <person name="Finy P."/>
            <person name="Geml J."/>
            <person name="Haridas S."/>
            <person name="Hughes K."/>
            <person name="Justo A."/>
            <person name="Karasinski D."/>
            <person name="Kautmanova I."/>
            <person name="Kiss B."/>
            <person name="Kocsube S."/>
            <person name="Kotiranta H."/>
            <person name="LaButti K.M."/>
            <person name="Lechner B.E."/>
            <person name="Liimatainen K."/>
            <person name="Lipzen A."/>
            <person name="Lukacs Z."/>
            <person name="Mihaltcheva S."/>
            <person name="Morgado L.N."/>
            <person name="Niskanen T."/>
            <person name="Noordeloos M.E."/>
            <person name="Ohm R.A."/>
            <person name="Ortiz-Santana B."/>
            <person name="Ovrebo C."/>
            <person name="Racz N."/>
            <person name="Riley R."/>
            <person name="Savchenko A."/>
            <person name="Shiryaev A."/>
            <person name="Soop K."/>
            <person name="Spirin V."/>
            <person name="Szebenyi C."/>
            <person name="Tomsovsky M."/>
            <person name="Tulloss R.E."/>
            <person name="Uehling J."/>
            <person name="Grigoriev I.V."/>
            <person name="Vagvolgyi C."/>
            <person name="Papp T."/>
            <person name="Martin F.M."/>
            <person name="Miettinen O."/>
            <person name="Hibbett D.S."/>
            <person name="Nagy L.G."/>
        </authorList>
    </citation>
    <scope>NUCLEOTIDE SEQUENCE [LARGE SCALE GENOMIC DNA]</scope>
    <source>
        <strain evidence="2 3">CBS 166.37</strain>
    </source>
</reference>
<accession>A0A5C3LZD9</accession>
<evidence type="ECO:0000313" key="3">
    <source>
        <dbReference type="Proteomes" id="UP000308652"/>
    </source>
</evidence>
<dbReference type="Proteomes" id="UP000308652">
    <property type="component" value="Unassembled WGS sequence"/>
</dbReference>
<evidence type="ECO:0000256" key="1">
    <source>
        <dbReference type="SAM" id="MobiDB-lite"/>
    </source>
</evidence>
<feature type="compositionally biased region" description="Basic and acidic residues" evidence="1">
    <location>
        <begin position="517"/>
        <end position="529"/>
    </location>
</feature>
<dbReference type="STRING" id="68775.A0A5C3LZD9"/>
<organism evidence="2 3">
    <name type="scientific">Crucibulum laeve</name>
    <dbReference type="NCBI Taxonomy" id="68775"/>
    <lineage>
        <taxon>Eukaryota</taxon>
        <taxon>Fungi</taxon>
        <taxon>Dikarya</taxon>
        <taxon>Basidiomycota</taxon>
        <taxon>Agaricomycotina</taxon>
        <taxon>Agaricomycetes</taxon>
        <taxon>Agaricomycetidae</taxon>
        <taxon>Agaricales</taxon>
        <taxon>Agaricineae</taxon>
        <taxon>Nidulariaceae</taxon>
        <taxon>Crucibulum</taxon>
    </lineage>
</organism>
<feature type="region of interest" description="Disordered" evidence="1">
    <location>
        <begin position="427"/>
        <end position="462"/>
    </location>
</feature>
<evidence type="ECO:0000313" key="2">
    <source>
        <dbReference type="EMBL" id="TFK38589.1"/>
    </source>
</evidence>
<dbReference type="OrthoDB" id="3141838at2759"/>
<proteinExistence type="predicted"/>
<feature type="compositionally biased region" description="Low complexity" evidence="1">
    <location>
        <begin position="672"/>
        <end position="701"/>
    </location>
</feature>
<feature type="compositionally biased region" description="Polar residues" evidence="1">
    <location>
        <begin position="602"/>
        <end position="613"/>
    </location>
</feature>
<name>A0A5C3LZD9_9AGAR</name>
<feature type="compositionally biased region" description="Low complexity" evidence="1">
    <location>
        <begin position="631"/>
        <end position="666"/>
    </location>
</feature>
<dbReference type="AlphaFoldDB" id="A0A5C3LZD9"/>
<feature type="region of interest" description="Disordered" evidence="1">
    <location>
        <begin position="487"/>
        <end position="716"/>
    </location>
</feature>
<protein>
    <submittedName>
        <fullName evidence="2">Uncharacterized protein</fullName>
    </submittedName>
</protein>
<sequence>MAAATLSHRQHSWPAPSHSHMPLYSQPHTADSSRPRFQYAPAVFTGNPIPPNIPLPVHNDIEMNREMLLTVLDYFALLIPAYFSNTRLNLVVHGGACMLLHEGLYQLSQQQHQLSPTMPRRTTTRDVDYIHRAFAKQLTGWGMHDAGDRMKACVQATARRFGLGADWMNADADVALPMANDPSGNRYDPIYDASTKPNNQQLHTIYRSDNGYLTLVSVTPFWAVSLKLVRYTKWDPGDICMLLKYGTILSKVQWTEELLQNWLFKQCWPMGYASYDSRKLQELKGRMRHAIQLISQWDAMVDMGQAERDKIGNISEGEVMGGGDVVGGEGWSWVEGQGFDRNRDRSNERTRGRSLQGSMNIHSLPMTSGLAPIAPQPKPVPTNIRDWEVLDPPTNARKSKSKSRTRLSTPEPIEIFIPSELDTYGHANSNPNEWLNPNHAPVRSRSGNPSPGPTYSHENQRRSLHTLSSFEDLDRAVSSMLRQGRTATNNHFGQSPGEPVIPPVPTSKSHSRKKKDKERDRAREQERISKSQAAFTSSWHPRDPGSDSTSSSDEEHDRRRFPMSPGGSYIYAPPGMSSRVMTPQHHSPQFLAAPVNPDSRSRSGSLNTRQHTPIPSPQEKHRPPPLPLGPMPGQQFQQQAPVQHQQQQYQYQQDAYQQQLSYYQRQQHSHPQHPSLSHPSHAHPSLTHQHSHSQSQPQQHSVNGLQQSMNALGLYQ</sequence>
<gene>
    <name evidence="2" type="ORF">BDQ12DRAFT_117435</name>
</gene>
<feature type="region of interest" description="Disordered" evidence="1">
    <location>
        <begin position="336"/>
        <end position="414"/>
    </location>
</feature>
<dbReference type="EMBL" id="ML213603">
    <property type="protein sequence ID" value="TFK38589.1"/>
    <property type="molecule type" value="Genomic_DNA"/>
</dbReference>
<feature type="compositionally biased region" description="Basic and acidic residues" evidence="1">
    <location>
        <begin position="338"/>
        <end position="351"/>
    </location>
</feature>
<feature type="compositionally biased region" description="Polar residues" evidence="1">
    <location>
        <begin position="530"/>
        <end position="539"/>
    </location>
</feature>
<feature type="region of interest" description="Disordered" evidence="1">
    <location>
        <begin position="1"/>
        <end position="33"/>
    </location>
</feature>
<keyword evidence="3" id="KW-1185">Reference proteome</keyword>